<feature type="region of interest" description="Disordered" evidence="1">
    <location>
        <begin position="25"/>
        <end position="50"/>
    </location>
</feature>
<dbReference type="PANTHER" id="PTHR33511">
    <property type="entry name" value="OS06G0632400 PROTEIN"/>
    <property type="match status" value="1"/>
</dbReference>
<proteinExistence type="predicted"/>
<feature type="compositionally biased region" description="Basic and acidic residues" evidence="1">
    <location>
        <begin position="27"/>
        <end position="38"/>
    </location>
</feature>
<reference evidence="2" key="1">
    <citation type="journal article" date="2023" name="Plant Biotechnol. J.">
        <title>Chromosome-level wild Hevea brasiliensis genome provides new tools for genomic-assisted breeding and valuable loci to elevate rubber yield.</title>
        <authorList>
            <person name="Cheng H."/>
            <person name="Song X."/>
            <person name="Hu Y."/>
            <person name="Wu T."/>
            <person name="Yang Q."/>
            <person name="An Z."/>
            <person name="Feng S."/>
            <person name="Deng Z."/>
            <person name="Wu W."/>
            <person name="Zeng X."/>
            <person name="Tu M."/>
            <person name="Wang X."/>
            <person name="Huang H."/>
        </authorList>
    </citation>
    <scope>NUCLEOTIDE SEQUENCE</scope>
    <source>
        <strain evidence="2">MT/VB/25A 57/8</strain>
    </source>
</reference>
<dbReference type="Proteomes" id="UP001174677">
    <property type="component" value="Chromosome 3"/>
</dbReference>
<name>A0ABQ9N185_HEVBR</name>
<sequence length="99" mass="11057">MSGNSRQTKKSVSLFGFNIFKPRKPTRRVDDSHEDIHNTGRVYPSDEDGKGPFKVADPAIDIKTSAFIAHFHATRVSESNCQITRISESNCQVYQSAKA</sequence>
<organism evidence="2 3">
    <name type="scientific">Hevea brasiliensis</name>
    <name type="common">Para rubber tree</name>
    <name type="synonym">Siphonia brasiliensis</name>
    <dbReference type="NCBI Taxonomy" id="3981"/>
    <lineage>
        <taxon>Eukaryota</taxon>
        <taxon>Viridiplantae</taxon>
        <taxon>Streptophyta</taxon>
        <taxon>Embryophyta</taxon>
        <taxon>Tracheophyta</taxon>
        <taxon>Spermatophyta</taxon>
        <taxon>Magnoliopsida</taxon>
        <taxon>eudicotyledons</taxon>
        <taxon>Gunneridae</taxon>
        <taxon>Pentapetalae</taxon>
        <taxon>rosids</taxon>
        <taxon>fabids</taxon>
        <taxon>Malpighiales</taxon>
        <taxon>Euphorbiaceae</taxon>
        <taxon>Crotonoideae</taxon>
        <taxon>Micrandreae</taxon>
        <taxon>Hevea</taxon>
    </lineage>
</organism>
<evidence type="ECO:0000313" key="2">
    <source>
        <dbReference type="EMBL" id="KAJ9186063.1"/>
    </source>
</evidence>
<protein>
    <submittedName>
        <fullName evidence="2">Uncharacterized protein</fullName>
    </submittedName>
</protein>
<evidence type="ECO:0000313" key="3">
    <source>
        <dbReference type="Proteomes" id="UP001174677"/>
    </source>
</evidence>
<comment type="caution">
    <text evidence="2">The sequence shown here is derived from an EMBL/GenBank/DDBJ whole genome shotgun (WGS) entry which is preliminary data.</text>
</comment>
<evidence type="ECO:0000256" key="1">
    <source>
        <dbReference type="SAM" id="MobiDB-lite"/>
    </source>
</evidence>
<dbReference type="EMBL" id="JARPOI010000003">
    <property type="protein sequence ID" value="KAJ9186063.1"/>
    <property type="molecule type" value="Genomic_DNA"/>
</dbReference>
<accession>A0ABQ9N185</accession>
<keyword evidence="3" id="KW-1185">Reference proteome</keyword>
<gene>
    <name evidence="2" type="ORF">P3X46_005609</name>
</gene>